<proteinExistence type="inferred from homology"/>
<dbReference type="PANTHER" id="PTHR30408">
    <property type="entry name" value="TYPE-1 RESTRICTION ENZYME ECOKI SPECIFICITY PROTEIN"/>
    <property type="match status" value="1"/>
</dbReference>
<dbReference type="RefSeq" id="WP_189359391.1">
    <property type="nucleotide sequence ID" value="NZ_BMWZ01000002.1"/>
</dbReference>
<evidence type="ECO:0000256" key="3">
    <source>
        <dbReference type="ARBA" id="ARBA00023125"/>
    </source>
</evidence>
<dbReference type="CDD" id="cd17257">
    <property type="entry name" value="RMtype1_S_EcoBI-TRD1-CR1_like"/>
    <property type="match status" value="1"/>
</dbReference>
<keyword evidence="3" id="KW-0238">DNA-binding</keyword>
<keyword evidence="6" id="KW-1185">Reference proteome</keyword>
<feature type="domain" description="Type I restriction modification DNA specificity" evidence="4">
    <location>
        <begin position="2"/>
        <end position="152"/>
    </location>
</feature>
<dbReference type="GO" id="GO:0009307">
    <property type="term" value="P:DNA restriction-modification system"/>
    <property type="evidence" value="ECO:0007669"/>
    <property type="project" value="UniProtKB-KW"/>
</dbReference>
<sequence>MTEYKLKDLLEIKNGRDYKHLSEGEIPVYGSGGLMRYVDESLYQGESILLPRKGTLSNIQYVNESFWTVDTIYYSIIDKSKAEAYYLYRYLTLLDLNHLNSGTGVPSMTFGAYYDIPIKLPDLSTQKKIAKVLSDLDAKIEVNNKINQELEAMAKTLYDYWFVQFDFPDANGKPYKSSGGKMVYNDELKREIPEGWEVKFLTEEMDLQYGFPFSTKLFNTVEKGVPVIRIRDILNCTISNYSTQEVDDKYKLNKGDIVVGMDGNFHINYWNKEDCYLNQRSLRIRSNEDSISEIQARYSIEPYIKAREKNVSRTTVAHLSAKDVNDLKVLKAANKIQLKANDFFKSNLDKIVANREQNQKLSELRDWLLPMLMNGQVTVTSLRGTKQSHEVNTKSELGMVGEDKEIYKS</sequence>
<dbReference type="CDD" id="cd17288">
    <property type="entry name" value="RMtype1_S_LlaAI06ORF1089P_TRD1-CR1_like"/>
    <property type="match status" value="1"/>
</dbReference>
<dbReference type="Gene3D" id="3.90.220.20">
    <property type="entry name" value="DNA methylase specificity domains"/>
    <property type="match status" value="2"/>
</dbReference>
<name>A0A918V5B5_9FLAO</name>
<feature type="domain" description="Type I restriction modification DNA specificity" evidence="4">
    <location>
        <begin position="193"/>
        <end position="343"/>
    </location>
</feature>
<evidence type="ECO:0000256" key="1">
    <source>
        <dbReference type="ARBA" id="ARBA00010923"/>
    </source>
</evidence>
<dbReference type="PANTHER" id="PTHR30408:SF12">
    <property type="entry name" value="TYPE I RESTRICTION ENZYME MJAVIII SPECIFICITY SUBUNIT"/>
    <property type="match status" value="1"/>
</dbReference>
<dbReference type="SUPFAM" id="SSF116734">
    <property type="entry name" value="DNA methylase specificity domain"/>
    <property type="match status" value="2"/>
</dbReference>
<dbReference type="InterPro" id="IPR000055">
    <property type="entry name" value="Restrct_endonuc_typeI_TRD"/>
</dbReference>
<dbReference type="InterPro" id="IPR044946">
    <property type="entry name" value="Restrct_endonuc_typeI_TRD_sf"/>
</dbReference>
<dbReference type="EMBL" id="BMWZ01000002">
    <property type="protein sequence ID" value="GGZ72543.1"/>
    <property type="molecule type" value="Genomic_DNA"/>
</dbReference>
<evidence type="ECO:0000313" key="5">
    <source>
        <dbReference type="EMBL" id="GGZ72543.1"/>
    </source>
</evidence>
<comment type="similarity">
    <text evidence="1">Belongs to the type-I restriction system S methylase family.</text>
</comment>
<organism evidence="5 6">
    <name type="scientific">Algibacter mikhailovii</name>
    <dbReference type="NCBI Taxonomy" id="425498"/>
    <lineage>
        <taxon>Bacteria</taxon>
        <taxon>Pseudomonadati</taxon>
        <taxon>Bacteroidota</taxon>
        <taxon>Flavobacteriia</taxon>
        <taxon>Flavobacteriales</taxon>
        <taxon>Flavobacteriaceae</taxon>
        <taxon>Algibacter</taxon>
    </lineage>
</organism>
<dbReference type="InterPro" id="IPR052021">
    <property type="entry name" value="Type-I_RS_S_subunit"/>
</dbReference>
<dbReference type="Proteomes" id="UP000636004">
    <property type="component" value="Unassembled WGS sequence"/>
</dbReference>
<reference evidence="5" key="1">
    <citation type="journal article" date="2014" name="Int. J. Syst. Evol. Microbiol.">
        <title>Complete genome sequence of Corynebacterium casei LMG S-19264T (=DSM 44701T), isolated from a smear-ripened cheese.</title>
        <authorList>
            <consortium name="US DOE Joint Genome Institute (JGI-PGF)"/>
            <person name="Walter F."/>
            <person name="Albersmeier A."/>
            <person name="Kalinowski J."/>
            <person name="Ruckert C."/>
        </authorList>
    </citation>
    <scope>NUCLEOTIDE SEQUENCE</scope>
    <source>
        <strain evidence="5">KCTC 12710</strain>
    </source>
</reference>
<gene>
    <name evidence="5" type="ORF">GCM10007028_06960</name>
</gene>
<evidence type="ECO:0000313" key="6">
    <source>
        <dbReference type="Proteomes" id="UP000636004"/>
    </source>
</evidence>
<dbReference type="GO" id="GO:0003677">
    <property type="term" value="F:DNA binding"/>
    <property type="evidence" value="ECO:0007669"/>
    <property type="project" value="UniProtKB-KW"/>
</dbReference>
<comment type="caution">
    <text evidence="5">The sequence shown here is derived from an EMBL/GenBank/DDBJ whole genome shotgun (WGS) entry which is preliminary data.</text>
</comment>
<dbReference type="Pfam" id="PF01420">
    <property type="entry name" value="Methylase_S"/>
    <property type="match status" value="2"/>
</dbReference>
<protein>
    <recommendedName>
        <fullName evidence="4">Type I restriction modification DNA specificity domain-containing protein</fullName>
    </recommendedName>
</protein>
<accession>A0A918V5B5</accession>
<dbReference type="AlphaFoldDB" id="A0A918V5B5"/>
<reference evidence="5" key="2">
    <citation type="submission" date="2020-09" db="EMBL/GenBank/DDBJ databases">
        <authorList>
            <person name="Sun Q."/>
            <person name="Kim S."/>
        </authorList>
    </citation>
    <scope>NUCLEOTIDE SEQUENCE</scope>
    <source>
        <strain evidence="5">KCTC 12710</strain>
    </source>
</reference>
<evidence type="ECO:0000256" key="2">
    <source>
        <dbReference type="ARBA" id="ARBA00022747"/>
    </source>
</evidence>
<keyword evidence="2" id="KW-0680">Restriction system</keyword>
<evidence type="ECO:0000259" key="4">
    <source>
        <dbReference type="Pfam" id="PF01420"/>
    </source>
</evidence>